<protein>
    <submittedName>
        <fullName evidence="3">19.5g1 protein putative</fullName>
    </submittedName>
</protein>
<organism evidence="3">
    <name type="scientific">Albugo laibachii Nc14</name>
    <dbReference type="NCBI Taxonomy" id="890382"/>
    <lineage>
        <taxon>Eukaryota</taxon>
        <taxon>Sar</taxon>
        <taxon>Stramenopiles</taxon>
        <taxon>Oomycota</taxon>
        <taxon>Peronosporomycetes</taxon>
        <taxon>Albuginales</taxon>
        <taxon>Albuginaceae</taxon>
        <taxon>Albugo</taxon>
    </lineage>
</organism>
<evidence type="ECO:0000259" key="2">
    <source>
        <dbReference type="PROSITE" id="PS51253"/>
    </source>
</evidence>
<keyword evidence="1" id="KW-0238">DNA-binding</keyword>
<dbReference type="InterPro" id="IPR050863">
    <property type="entry name" value="CenT-Element_Derived"/>
</dbReference>
<dbReference type="AlphaFoldDB" id="F0W3A3"/>
<feature type="domain" description="HTH CENPB-type" evidence="2">
    <location>
        <begin position="9"/>
        <end position="83"/>
    </location>
</feature>
<dbReference type="Pfam" id="PF03184">
    <property type="entry name" value="DDE_1"/>
    <property type="match status" value="1"/>
</dbReference>
<dbReference type="PANTHER" id="PTHR19303:SF57">
    <property type="entry name" value="HTH CENPB-TYPE DOMAIN-CONTAINING PROTEIN"/>
    <property type="match status" value="1"/>
</dbReference>
<evidence type="ECO:0000313" key="3">
    <source>
        <dbReference type="EMBL" id="CCA15546.1"/>
    </source>
</evidence>
<proteinExistence type="predicted"/>
<dbReference type="InterPro" id="IPR006600">
    <property type="entry name" value="HTH_CenpB_DNA-bd_dom"/>
</dbReference>
<dbReference type="HOGENOM" id="CLU_013929_10_0_1"/>
<gene>
    <name evidence="3" type="primary">AlNc14C12G1480</name>
    <name evidence="3" type="ORF">ALNC14_016890</name>
</gene>
<accession>F0W3A3</accession>
<reference evidence="3" key="1">
    <citation type="journal article" date="2011" name="PLoS Biol.">
        <title>Gene gain and loss during evolution of obligate parasitism in the white rust pathogen of Arabidopsis thaliana.</title>
        <authorList>
            <person name="Kemen E."/>
            <person name="Gardiner A."/>
            <person name="Schultz-Larsen T."/>
            <person name="Kemen A.C."/>
            <person name="Balmuth A.L."/>
            <person name="Robert-Seilaniantz A."/>
            <person name="Bailey K."/>
            <person name="Holub E."/>
            <person name="Studholme D.J."/>
            <person name="Maclean D."/>
            <person name="Jones J.D."/>
        </authorList>
    </citation>
    <scope>NUCLEOTIDE SEQUENCE</scope>
</reference>
<sequence>MEKKCKQNERSGPPPVLGNALEKDLRDWVIGMQRKGFPPTRDILINKGKRMHASLYKPRRDAWTIGRGWCDRIFKRFFELAIRNVQIIKKVRNGVEWDAVVSFFGRCARDHRGKRQSSRIFNLDETGFVQNLKTRKFIAVRGSMNVWSQTVETGFHLTMVVCMCADGFVVQPAFIVPGMRLNRDVLDASNICGATITTSEAGSMTTYITREYIAAFALAVLLPIKRPLALVFDGASSHMDASNDAAAVVFGVRLVQLPPNASYLYQPLDVVVFCAVKTIPKEQMYRFMIATGKTAMTKKEAFQLALTSWRKGIKEKPKNIAPSFNEAGIWPLSLLHDVKTSQKLQSK</sequence>
<dbReference type="PANTHER" id="PTHR19303">
    <property type="entry name" value="TRANSPOSON"/>
    <property type="match status" value="1"/>
</dbReference>
<name>F0W3A3_9STRA</name>
<dbReference type="SMART" id="SM00674">
    <property type="entry name" value="CENPB"/>
    <property type="match status" value="1"/>
</dbReference>
<dbReference type="GO" id="GO:0005634">
    <property type="term" value="C:nucleus"/>
    <property type="evidence" value="ECO:0007669"/>
    <property type="project" value="TreeGrafter"/>
</dbReference>
<dbReference type="Pfam" id="PF03221">
    <property type="entry name" value="HTH_Tnp_Tc5"/>
    <property type="match status" value="1"/>
</dbReference>
<evidence type="ECO:0000256" key="1">
    <source>
        <dbReference type="ARBA" id="ARBA00023125"/>
    </source>
</evidence>
<dbReference type="EMBL" id="FR824057">
    <property type="protein sequence ID" value="CCA15546.1"/>
    <property type="molecule type" value="Genomic_DNA"/>
</dbReference>
<reference evidence="3" key="2">
    <citation type="submission" date="2011-02" db="EMBL/GenBank/DDBJ databases">
        <authorList>
            <person name="MacLean D."/>
        </authorList>
    </citation>
    <scope>NUCLEOTIDE SEQUENCE</scope>
</reference>
<dbReference type="InterPro" id="IPR004875">
    <property type="entry name" value="DDE_SF_endonuclease_dom"/>
</dbReference>
<dbReference type="GO" id="GO:0003677">
    <property type="term" value="F:DNA binding"/>
    <property type="evidence" value="ECO:0007669"/>
    <property type="project" value="UniProtKB-KW"/>
</dbReference>
<dbReference type="PROSITE" id="PS51253">
    <property type="entry name" value="HTH_CENPB"/>
    <property type="match status" value="1"/>
</dbReference>